<dbReference type="AlphaFoldDB" id="A0A3Q3X030"/>
<keyword evidence="7" id="KW-0812">Transmembrane</keyword>
<dbReference type="GO" id="GO:0009897">
    <property type="term" value="C:external side of plasma membrane"/>
    <property type="evidence" value="ECO:0007669"/>
    <property type="project" value="TreeGrafter"/>
</dbReference>
<evidence type="ECO:0000256" key="6">
    <source>
        <dbReference type="ARBA" id="ARBA00023319"/>
    </source>
</evidence>
<dbReference type="PROSITE" id="PS50835">
    <property type="entry name" value="IG_LIKE"/>
    <property type="match status" value="1"/>
</dbReference>
<feature type="transmembrane region" description="Helical" evidence="7">
    <location>
        <begin position="181"/>
        <end position="201"/>
    </location>
</feature>
<dbReference type="GO" id="GO:1903037">
    <property type="term" value="P:regulation of leukocyte cell-cell adhesion"/>
    <property type="evidence" value="ECO:0007669"/>
    <property type="project" value="UniProtKB-ARBA"/>
</dbReference>
<dbReference type="InterPro" id="IPR003599">
    <property type="entry name" value="Ig_sub"/>
</dbReference>
<organism evidence="9 10">
    <name type="scientific">Mola mola</name>
    <name type="common">Ocean sunfish</name>
    <name type="synonym">Tetraodon mola</name>
    <dbReference type="NCBI Taxonomy" id="94237"/>
    <lineage>
        <taxon>Eukaryota</taxon>
        <taxon>Metazoa</taxon>
        <taxon>Chordata</taxon>
        <taxon>Craniata</taxon>
        <taxon>Vertebrata</taxon>
        <taxon>Euteleostomi</taxon>
        <taxon>Actinopterygii</taxon>
        <taxon>Neopterygii</taxon>
        <taxon>Teleostei</taxon>
        <taxon>Neoteleostei</taxon>
        <taxon>Acanthomorphata</taxon>
        <taxon>Eupercaria</taxon>
        <taxon>Tetraodontiformes</taxon>
        <taxon>Molidae</taxon>
        <taxon>Mola</taxon>
    </lineage>
</organism>
<feature type="domain" description="Ig-like" evidence="8">
    <location>
        <begin position="28"/>
        <end position="132"/>
    </location>
</feature>
<proteinExistence type="predicted"/>
<protein>
    <recommendedName>
        <fullName evidence="8">Ig-like domain-containing protein</fullName>
    </recommendedName>
</protein>
<dbReference type="GO" id="GO:0001817">
    <property type="term" value="P:regulation of cytokine production"/>
    <property type="evidence" value="ECO:0007669"/>
    <property type="project" value="TreeGrafter"/>
</dbReference>
<dbReference type="Gene3D" id="2.60.40.10">
    <property type="entry name" value="Immunoglobulins"/>
    <property type="match status" value="1"/>
</dbReference>
<keyword evidence="5" id="KW-0325">Glycoprotein</keyword>
<evidence type="ECO:0000313" key="9">
    <source>
        <dbReference type="Ensembl" id="ENSMMOP00000015164.1"/>
    </source>
</evidence>
<keyword evidence="2" id="KW-0732">Signal</keyword>
<dbReference type="OMA" id="KDILICM"/>
<dbReference type="GO" id="GO:0050863">
    <property type="term" value="P:regulation of T cell activation"/>
    <property type="evidence" value="ECO:0007669"/>
    <property type="project" value="UniProtKB-ARBA"/>
</dbReference>
<evidence type="ECO:0000256" key="4">
    <source>
        <dbReference type="ARBA" id="ARBA00023157"/>
    </source>
</evidence>
<feature type="transmembrane region" description="Helical" evidence="7">
    <location>
        <begin position="152"/>
        <end position="175"/>
    </location>
</feature>
<sequence>MPSLLIRPGLPQKVCQLSMIIANNLLNPLWNLLASADQSGPPETVLALAGGDVVLPCSFNINANSKFPAVEWSKNGLSNYVLLYRDGCEDHFMKNANFLFRSSLIMSELKMGNVSLRISSVRLSDAGTFQCRKLWSKDHWEDTLVKLDVGSFLAFLCYLIFICYLCTFLLFSIILVTLLTLIHSCFHWVFFILHFFLAVLVHLKKKPTEYCVNSYS</sequence>
<dbReference type="PANTHER" id="PTHR24100">
    <property type="entry name" value="BUTYROPHILIN"/>
    <property type="match status" value="1"/>
</dbReference>
<keyword evidence="7" id="KW-1133">Transmembrane helix</keyword>
<evidence type="ECO:0000313" key="10">
    <source>
        <dbReference type="Proteomes" id="UP000261620"/>
    </source>
</evidence>
<dbReference type="SUPFAM" id="SSF48726">
    <property type="entry name" value="Immunoglobulin"/>
    <property type="match status" value="1"/>
</dbReference>
<evidence type="ECO:0000256" key="1">
    <source>
        <dbReference type="ARBA" id="ARBA00004370"/>
    </source>
</evidence>
<reference evidence="9" key="2">
    <citation type="submission" date="2025-09" db="UniProtKB">
        <authorList>
            <consortium name="Ensembl"/>
        </authorList>
    </citation>
    <scope>IDENTIFICATION</scope>
</reference>
<keyword evidence="4" id="KW-1015">Disulfide bond</keyword>
<evidence type="ECO:0000256" key="5">
    <source>
        <dbReference type="ARBA" id="ARBA00023180"/>
    </source>
</evidence>
<dbReference type="Proteomes" id="UP000261620">
    <property type="component" value="Unplaced"/>
</dbReference>
<dbReference type="FunFam" id="2.60.40.10:FF:000142">
    <property type="entry name" value="V-set domain-containing T-cell activation inhibitor 1"/>
    <property type="match status" value="1"/>
</dbReference>
<dbReference type="InterPro" id="IPR007110">
    <property type="entry name" value="Ig-like_dom"/>
</dbReference>
<dbReference type="PANTHER" id="PTHR24100:SF151">
    <property type="entry name" value="ICOS LIGAND"/>
    <property type="match status" value="1"/>
</dbReference>
<keyword evidence="10" id="KW-1185">Reference proteome</keyword>
<reference evidence="9" key="1">
    <citation type="submission" date="2025-08" db="UniProtKB">
        <authorList>
            <consortium name="Ensembl"/>
        </authorList>
    </citation>
    <scope>IDENTIFICATION</scope>
</reference>
<comment type="subcellular location">
    <subcellularLocation>
        <location evidence="1">Membrane</location>
    </subcellularLocation>
</comment>
<dbReference type="GO" id="GO:0050852">
    <property type="term" value="P:T cell receptor signaling pathway"/>
    <property type="evidence" value="ECO:0007669"/>
    <property type="project" value="TreeGrafter"/>
</dbReference>
<dbReference type="GO" id="GO:0005102">
    <property type="term" value="F:signaling receptor binding"/>
    <property type="evidence" value="ECO:0007669"/>
    <property type="project" value="TreeGrafter"/>
</dbReference>
<accession>A0A3Q3X030</accession>
<dbReference type="InterPro" id="IPR050504">
    <property type="entry name" value="IgSF_BTN/MOG"/>
</dbReference>
<dbReference type="InterPro" id="IPR036179">
    <property type="entry name" value="Ig-like_dom_sf"/>
</dbReference>
<dbReference type="SMART" id="SM00409">
    <property type="entry name" value="IG"/>
    <property type="match status" value="1"/>
</dbReference>
<evidence type="ECO:0000256" key="3">
    <source>
        <dbReference type="ARBA" id="ARBA00023136"/>
    </source>
</evidence>
<dbReference type="InterPro" id="IPR013106">
    <property type="entry name" value="Ig_V-set"/>
</dbReference>
<dbReference type="STRING" id="94237.ENSMMOP00000015164"/>
<dbReference type="Ensembl" id="ENSMMOT00000015412.1">
    <property type="protein sequence ID" value="ENSMMOP00000015164.1"/>
    <property type="gene ID" value="ENSMMOG00000011582.1"/>
</dbReference>
<name>A0A3Q3X030_MOLML</name>
<evidence type="ECO:0000259" key="8">
    <source>
        <dbReference type="PROSITE" id="PS50835"/>
    </source>
</evidence>
<dbReference type="InterPro" id="IPR013783">
    <property type="entry name" value="Ig-like_fold"/>
</dbReference>
<keyword evidence="3 7" id="KW-0472">Membrane</keyword>
<dbReference type="Pfam" id="PF07686">
    <property type="entry name" value="V-set"/>
    <property type="match status" value="1"/>
</dbReference>
<evidence type="ECO:0000256" key="7">
    <source>
        <dbReference type="SAM" id="Phobius"/>
    </source>
</evidence>
<keyword evidence="6" id="KW-0393">Immunoglobulin domain</keyword>
<evidence type="ECO:0000256" key="2">
    <source>
        <dbReference type="ARBA" id="ARBA00022729"/>
    </source>
</evidence>